<evidence type="ECO:0000256" key="2">
    <source>
        <dbReference type="ARBA" id="ARBA00022737"/>
    </source>
</evidence>
<keyword evidence="2" id="KW-0677">Repeat</keyword>
<accession>A0A6A2XDY1</accession>
<dbReference type="AlphaFoldDB" id="A0A6A2XDY1"/>
<dbReference type="InterPro" id="IPR011990">
    <property type="entry name" value="TPR-like_helical_dom_sf"/>
</dbReference>
<dbReference type="Pfam" id="PF13041">
    <property type="entry name" value="PPR_2"/>
    <property type="match status" value="1"/>
</dbReference>
<evidence type="ECO:0000313" key="4">
    <source>
        <dbReference type="EMBL" id="KAE8656639.1"/>
    </source>
</evidence>
<protein>
    <recommendedName>
        <fullName evidence="6">Pentatricopeptide repeat-containing protein</fullName>
    </recommendedName>
</protein>
<dbReference type="Gene3D" id="1.25.40.10">
    <property type="entry name" value="Tetratricopeptide repeat domain"/>
    <property type="match status" value="1"/>
</dbReference>
<evidence type="ECO:0000256" key="3">
    <source>
        <dbReference type="PROSITE-ProRule" id="PRU00708"/>
    </source>
</evidence>
<evidence type="ECO:0000313" key="5">
    <source>
        <dbReference type="Proteomes" id="UP000436088"/>
    </source>
</evidence>
<proteinExistence type="inferred from homology"/>
<comment type="caution">
    <text evidence="4">The sequence shown here is derived from an EMBL/GenBank/DDBJ whole genome shotgun (WGS) entry which is preliminary data.</text>
</comment>
<name>A0A6A2XDY1_HIBSY</name>
<reference evidence="4" key="1">
    <citation type="submission" date="2019-09" db="EMBL/GenBank/DDBJ databases">
        <title>Draft genome information of white flower Hibiscus syriacus.</title>
        <authorList>
            <person name="Kim Y.-M."/>
        </authorList>
    </citation>
    <scope>NUCLEOTIDE SEQUENCE [LARGE SCALE GENOMIC DNA]</scope>
    <source>
        <strain evidence="4">YM2019G1</strain>
    </source>
</reference>
<dbReference type="EMBL" id="VEPZ02001762">
    <property type="protein sequence ID" value="KAE8656639.1"/>
    <property type="molecule type" value="Genomic_DNA"/>
</dbReference>
<comment type="similarity">
    <text evidence="1">Belongs to the PPR family. P subfamily.</text>
</comment>
<feature type="repeat" description="PPR" evidence="3">
    <location>
        <begin position="20"/>
        <end position="54"/>
    </location>
</feature>
<gene>
    <name evidence="4" type="ORF">F3Y22_tig00116997pilonHSYRG00089</name>
</gene>
<evidence type="ECO:0008006" key="6">
    <source>
        <dbReference type="Google" id="ProtNLM"/>
    </source>
</evidence>
<dbReference type="PANTHER" id="PTHR47447:SF17">
    <property type="entry name" value="OS12G0638900 PROTEIN"/>
    <property type="match status" value="1"/>
</dbReference>
<organism evidence="4 5">
    <name type="scientific">Hibiscus syriacus</name>
    <name type="common">Rose of Sharon</name>
    <dbReference type="NCBI Taxonomy" id="106335"/>
    <lineage>
        <taxon>Eukaryota</taxon>
        <taxon>Viridiplantae</taxon>
        <taxon>Streptophyta</taxon>
        <taxon>Embryophyta</taxon>
        <taxon>Tracheophyta</taxon>
        <taxon>Spermatophyta</taxon>
        <taxon>Magnoliopsida</taxon>
        <taxon>eudicotyledons</taxon>
        <taxon>Gunneridae</taxon>
        <taxon>Pentapetalae</taxon>
        <taxon>rosids</taxon>
        <taxon>malvids</taxon>
        <taxon>Malvales</taxon>
        <taxon>Malvaceae</taxon>
        <taxon>Malvoideae</taxon>
        <taxon>Hibiscus</taxon>
    </lineage>
</organism>
<dbReference type="Proteomes" id="UP000436088">
    <property type="component" value="Unassembled WGS sequence"/>
</dbReference>
<sequence>MTEQAGKFYEELQLMGLEPNVFTYNALIRGYSVSGNSNDAYAIYKQMMVGGCSPNRGTFAQLPNQS</sequence>
<dbReference type="PROSITE" id="PS51375">
    <property type="entry name" value="PPR"/>
    <property type="match status" value="1"/>
</dbReference>
<evidence type="ECO:0000256" key="1">
    <source>
        <dbReference type="ARBA" id="ARBA00007626"/>
    </source>
</evidence>
<dbReference type="InterPro" id="IPR002885">
    <property type="entry name" value="PPR_rpt"/>
</dbReference>
<keyword evidence="5" id="KW-1185">Reference proteome</keyword>
<dbReference type="NCBIfam" id="TIGR00756">
    <property type="entry name" value="PPR"/>
    <property type="match status" value="1"/>
</dbReference>
<dbReference type="PANTHER" id="PTHR47447">
    <property type="entry name" value="OS03G0856100 PROTEIN"/>
    <property type="match status" value="1"/>
</dbReference>